<dbReference type="GO" id="GO:0046933">
    <property type="term" value="F:proton-transporting ATP synthase activity, rotational mechanism"/>
    <property type="evidence" value="ECO:0007669"/>
    <property type="project" value="EnsemblFungi"/>
</dbReference>
<proteinExistence type="inferred from homology"/>
<dbReference type="GO" id="GO:0042407">
    <property type="term" value="P:cristae formation"/>
    <property type="evidence" value="ECO:0007669"/>
    <property type="project" value="EnsemblFungi"/>
</dbReference>
<reference evidence="10 11" key="1">
    <citation type="journal article" date="2011" name="Proc. Natl. Acad. Sci. U.S.A.">
        <title>Evolutionary erosion of yeast sex chromosomes by mating-type switching accidents.</title>
        <authorList>
            <person name="Gordon J.L."/>
            <person name="Armisen D."/>
            <person name="Proux-Wera E."/>
            <person name="Oheigeartaigh S.S."/>
            <person name="Byrne K.P."/>
            <person name="Wolfe K.H."/>
        </authorList>
    </citation>
    <scope>NUCLEOTIDE SEQUENCE [LARGE SCALE GENOMIC DNA]</scope>
    <source>
        <strain evidence="11">ATCC 24235 / CBS 4417 / NBRC 1672 / NRRL Y-8282 / UCD 70-5</strain>
    </source>
</reference>
<evidence type="ECO:0000313" key="10">
    <source>
        <dbReference type="EMBL" id="CCE62734.1"/>
    </source>
</evidence>
<keyword evidence="9" id="KW-0066">ATP synthesis</keyword>
<dbReference type="KEGG" id="tpf:TPHA_0D00930"/>
<dbReference type="GeneID" id="11531066"/>
<gene>
    <name evidence="10" type="primary">TPHA0D00930</name>
    <name evidence="10" type="ordered locus">TPHA_0D00930</name>
</gene>
<keyword evidence="4" id="KW-0138">CF(0)</keyword>
<dbReference type="GO" id="GO:0065003">
    <property type="term" value="P:protein-containing complex assembly"/>
    <property type="evidence" value="ECO:0007669"/>
    <property type="project" value="EnsemblFungi"/>
</dbReference>
<evidence type="ECO:0000256" key="2">
    <source>
        <dbReference type="ARBA" id="ARBA00005699"/>
    </source>
</evidence>
<evidence type="ECO:0000256" key="8">
    <source>
        <dbReference type="ARBA" id="ARBA00023136"/>
    </source>
</evidence>
<dbReference type="EMBL" id="HE612859">
    <property type="protein sequence ID" value="CCE62734.1"/>
    <property type="molecule type" value="Genomic_DNA"/>
</dbReference>
<keyword evidence="3" id="KW-0813">Transport</keyword>
<name>G8BSB3_TETPH</name>
<dbReference type="GO" id="GO:0005743">
    <property type="term" value="C:mitochondrial inner membrane"/>
    <property type="evidence" value="ECO:0007669"/>
    <property type="project" value="EnsemblFungi"/>
</dbReference>
<dbReference type="STRING" id="1071381.G8BSB3"/>
<accession>G8BSB3</accession>
<keyword evidence="5" id="KW-0375">Hydrogen ion transport</keyword>
<evidence type="ECO:0008006" key="12">
    <source>
        <dbReference type="Google" id="ProtNLM"/>
    </source>
</evidence>
<evidence type="ECO:0000256" key="4">
    <source>
        <dbReference type="ARBA" id="ARBA00022547"/>
    </source>
</evidence>
<evidence type="ECO:0000256" key="5">
    <source>
        <dbReference type="ARBA" id="ARBA00022781"/>
    </source>
</evidence>
<comment type="similarity">
    <text evidence="2">Belongs to the ATPase g subunit family.</text>
</comment>
<dbReference type="InterPro" id="IPR006808">
    <property type="entry name" value="ATP_synth_F0_gsu_mt"/>
</dbReference>
<dbReference type="AlphaFoldDB" id="G8BSB3"/>
<keyword evidence="7" id="KW-0496">Mitochondrion</keyword>
<evidence type="ECO:0000256" key="6">
    <source>
        <dbReference type="ARBA" id="ARBA00023065"/>
    </source>
</evidence>
<dbReference type="GO" id="GO:0045259">
    <property type="term" value="C:proton-transporting ATP synthase complex"/>
    <property type="evidence" value="ECO:0007669"/>
    <property type="project" value="UniProtKB-KW"/>
</dbReference>
<dbReference type="OrthoDB" id="437at2759"/>
<evidence type="ECO:0000256" key="7">
    <source>
        <dbReference type="ARBA" id="ARBA00023128"/>
    </source>
</evidence>
<dbReference type="eggNOG" id="KOG4103">
    <property type="taxonomic scope" value="Eukaryota"/>
</dbReference>
<evidence type="ECO:0000256" key="3">
    <source>
        <dbReference type="ARBA" id="ARBA00022448"/>
    </source>
</evidence>
<evidence type="ECO:0000256" key="9">
    <source>
        <dbReference type="ARBA" id="ARBA00023310"/>
    </source>
</evidence>
<dbReference type="HOGENOM" id="CLU_083674_1_0_1"/>
<keyword evidence="6" id="KW-0406">Ion transport</keyword>
<dbReference type="RefSeq" id="XP_003685168.1">
    <property type="nucleotide sequence ID" value="XM_003685120.1"/>
</dbReference>
<protein>
    <recommendedName>
        <fullName evidence="12">ATP synthase subunit g, mitochondrial</fullName>
    </recommendedName>
</protein>
<dbReference type="OMA" id="CAQAYLN"/>
<dbReference type="Proteomes" id="UP000005666">
    <property type="component" value="Chromosome 4"/>
</dbReference>
<organism evidence="10 11">
    <name type="scientific">Tetrapisispora phaffii (strain ATCC 24235 / CBS 4417 / NBRC 1672 / NRRL Y-8282 / UCD 70-5)</name>
    <name type="common">Yeast</name>
    <name type="synonym">Fabospora phaffii</name>
    <dbReference type="NCBI Taxonomy" id="1071381"/>
    <lineage>
        <taxon>Eukaryota</taxon>
        <taxon>Fungi</taxon>
        <taxon>Dikarya</taxon>
        <taxon>Ascomycota</taxon>
        <taxon>Saccharomycotina</taxon>
        <taxon>Saccharomycetes</taxon>
        <taxon>Saccharomycetales</taxon>
        <taxon>Saccharomycetaceae</taxon>
        <taxon>Tetrapisispora</taxon>
    </lineage>
</organism>
<keyword evidence="8" id="KW-0472">Membrane</keyword>
<evidence type="ECO:0000313" key="11">
    <source>
        <dbReference type="Proteomes" id="UP000005666"/>
    </source>
</evidence>
<dbReference type="Pfam" id="PF04718">
    <property type="entry name" value="ATP-synt_G"/>
    <property type="match status" value="1"/>
</dbReference>
<evidence type="ECO:0000256" key="1">
    <source>
        <dbReference type="ARBA" id="ARBA00004325"/>
    </source>
</evidence>
<keyword evidence="11" id="KW-1185">Reference proteome</keyword>
<sequence>MLGRLQSVSASLATKTNIWTAKTIYYGKVAAELSKQVYLKEGLQPPTVAQFKQVYCDLYKRALQLSKNPNSIFSYSQCLTKNNIVKFGAIGVQIAGFYTAGEAIGRRKLVGYKNYSTNVEHKH</sequence>
<comment type="subcellular location">
    <subcellularLocation>
        <location evidence="1">Mitochondrion membrane</location>
    </subcellularLocation>
</comment>